<feature type="compositionally biased region" description="Acidic residues" evidence="1">
    <location>
        <begin position="105"/>
        <end position="116"/>
    </location>
</feature>
<organism evidence="3 4">
    <name type="scientific">Pelagerythrobacter marensis</name>
    <dbReference type="NCBI Taxonomy" id="543877"/>
    <lineage>
        <taxon>Bacteria</taxon>
        <taxon>Pseudomonadati</taxon>
        <taxon>Pseudomonadota</taxon>
        <taxon>Alphaproteobacteria</taxon>
        <taxon>Sphingomonadales</taxon>
        <taxon>Erythrobacteraceae</taxon>
        <taxon>Pelagerythrobacter</taxon>
    </lineage>
</organism>
<accession>A0A0G3X7F2</accession>
<evidence type="ECO:0000313" key="4">
    <source>
        <dbReference type="Proteomes" id="UP000037643"/>
    </source>
</evidence>
<protein>
    <submittedName>
        <fullName evidence="3">Uncharacterized protein</fullName>
    </submittedName>
</protein>
<evidence type="ECO:0000256" key="1">
    <source>
        <dbReference type="SAM" id="MobiDB-lite"/>
    </source>
</evidence>
<sequence precursor="true">MMHRMAAAAALAVALAACGDQTDDTAGTGDAEGEVLGGTISDEMLPLDTTRSQSPPLRTDPDGEGGNNGAGDSETASDGSDDDAPQDREPATQTAGEPNEPEPPASDEDGTSDGQE</sequence>
<reference evidence="3 4" key="1">
    <citation type="submission" date="2015-06" db="EMBL/GenBank/DDBJ databases">
        <authorList>
            <person name="Kim K.M."/>
        </authorList>
    </citation>
    <scope>NUCLEOTIDE SEQUENCE [LARGE SCALE GENOMIC DNA]</scope>
    <source>
        <strain evidence="3 4">KCTC 22370</strain>
    </source>
</reference>
<feature type="signal peptide" evidence="2">
    <location>
        <begin position="1"/>
        <end position="19"/>
    </location>
</feature>
<dbReference type="KEGG" id="amx:AM2010_239"/>
<keyword evidence="4" id="KW-1185">Reference proteome</keyword>
<dbReference type="OrthoDB" id="7511418at2"/>
<feature type="chain" id="PRO_5002562532" evidence="2">
    <location>
        <begin position="20"/>
        <end position="116"/>
    </location>
</feature>
<keyword evidence="2" id="KW-0732">Signal</keyword>
<dbReference type="RefSeq" id="WP_047805522.1">
    <property type="nucleotide sequence ID" value="NZ_CP011805.1"/>
</dbReference>
<dbReference type="EMBL" id="CP011805">
    <property type="protein sequence ID" value="AKM06328.1"/>
    <property type="molecule type" value="Genomic_DNA"/>
</dbReference>
<dbReference type="Proteomes" id="UP000037643">
    <property type="component" value="Chromosome"/>
</dbReference>
<evidence type="ECO:0000313" key="3">
    <source>
        <dbReference type="EMBL" id="AKM06328.1"/>
    </source>
</evidence>
<dbReference type="AlphaFoldDB" id="A0A0G3X7F2"/>
<evidence type="ECO:0000256" key="2">
    <source>
        <dbReference type="SAM" id="SignalP"/>
    </source>
</evidence>
<dbReference type="PATRIC" id="fig|543877.4.peg.240"/>
<proteinExistence type="predicted"/>
<dbReference type="STRING" id="543877.AM2010_239"/>
<feature type="region of interest" description="Disordered" evidence="1">
    <location>
        <begin position="21"/>
        <end position="116"/>
    </location>
</feature>
<name>A0A0G3X7F2_9SPHN</name>
<dbReference type="PROSITE" id="PS51257">
    <property type="entry name" value="PROKAR_LIPOPROTEIN"/>
    <property type="match status" value="1"/>
</dbReference>
<gene>
    <name evidence="3" type="ORF">AM2010_239</name>
</gene>